<evidence type="ECO:0000313" key="4">
    <source>
        <dbReference type="Proteomes" id="UP000291116"/>
    </source>
</evidence>
<dbReference type="GO" id="GO:0000781">
    <property type="term" value="C:chromosome, telomeric region"/>
    <property type="evidence" value="ECO:0007669"/>
    <property type="project" value="GOC"/>
</dbReference>
<dbReference type="GO" id="GO:0004402">
    <property type="term" value="F:histone acetyltransferase activity"/>
    <property type="evidence" value="ECO:0007669"/>
    <property type="project" value="InterPro"/>
</dbReference>
<name>A0A448ZH45_9STRA</name>
<dbReference type="AlphaFoldDB" id="A0A448ZH45"/>
<dbReference type="Gene3D" id="3.40.630.30">
    <property type="match status" value="1"/>
</dbReference>
<feature type="domain" description="N-acetyltransferase" evidence="2">
    <location>
        <begin position="319"/>
        <end position="369"/>
    </location>
</feature>
<feature type="region of interest" description="Disordered" evidence="1">
    <location>
        <begin position="73"/>
        <end position="104"/>
    </location>
</feature>
<dbReference type="Pfam" id="PF00583">
    <property type="entry name" value="Acetyltransf_1"/>
    <property type="match status" value="1"/>
</dbReference>
<dbReference type="InterPro" id="IPR000182">
    <property type="entry name" value="GNAT_dom"/>
</dbReference>
<keyword evidence="4" id="KW-1185">Reference proteome</keyword>
<organism evidence="3 4">
    <name type="scientific">Pseudo-nitzschia multistriata</name>
    <dbReference type="NCBI Taxonomy" id="183589"/>
    <lineage>
        <taxon>Eukaryota</taxon>
        <taxon>Sar</taxon>
        <taxon>Stramenopiles</taxon>
        <taxon>Ochrophyta</taxon>
        <taxon>Bacillariophyta</taxon>
        <taxon>Bacillariophyceae</taxon>
        <taxon>Bacillariophycidae</taxon>
        <taxon>Bacillariales</taxon>
        <taxon>Bacillariaceae</taxon>
        <taxon>Pseudo-nitzschia</taxon>
    </lineage>
</organism>
<sequence>MSDEQSQCQSHSESKALTDNPVFSSAALCVVLNHLGQSFRPEYTHQLVEGECWRGYRPIASVLRAANSSYEKSVTNGKEQQSSLSSSTTATTPDQSILHKSHGNHSSAASELEITVEIAPSCQTCCVEIKRAESKRDNQNCDDEPATKRLKTALDSVSRSEGNTSSPENITSLSCQAPMTDSEIIGALSKALPRIISANADVKKSFLSKPIGDIVEEYSIPATTQSENSPSASAVEFVLTVADGKLPEVTEYQDSVQKLSLFYIENADTVDVGKDGDGGFWKILYLFRKHTLPAFDNKSGCEDGDAKEKTKKYQFQYSLVGYVTLFHFNALFHKPEPGWILRICQALVLPPFQGQGHGKRLMQAVYSMAHCTNNTENAKSSHNIVQVNVEDPAPAFIALRNSMDWNLVREHHQEWNWPQKGSLREENSKMVAPADELVLFFSAMTEKEAMEVSTKARITPKQIHLTNELLKLQAVRNFLDEETVSSGDKEAIERYFRLMVKRRLNKDHRDELLELPSKDDQKARLAALFAEEVKGYERILTKG</sequence>
<dbReference type="EMBL" id="CAACVS010000346">
    <property type="protein sequence ID" value="VEU41359.1"/>
    <property type="molecule type" value="Genomic_DNA"/>
</dbReference>
<feature type="compositionally biased region" description="Low complexity" evidence="1">
    <location>
        <begin position="82"/>
        <end position="92"/>
    </location>
</feature>
<dbReference type="OrthoDB" id="10253098at2759"/>
<dbReference type="CDD" id="cd04301">
    <property type="entry name" value="NAT_SF"/>
    <property type="match status" value="1"/>
</dbReference>
<dbReference type="PANTHER" id="PTHR12046">
    <property type="entry name" value="HISTONE ACETYLTRANSFERASE TYPE B CATALYTIC SUBUNIT"/>
    <property type="match status" value="1"/>
</dbReference>
<dbReference type="GO" id="GO:0005634">
    <property type="term" value="C:nucleus"/>
    <property type="evidence" value="ECO:0007669"/>
    <property type="project" value="InterPro"/>
</dbReference>
<reference evidence="3 4" key="1">
    <citation type="submission" date="2019-01" db="EMBL/GenBank/DDBJ databases">
        <authorList>
            <person name="Ferrante I. M."/>
        </authorList>
    </citation>
    <scope>NUCLEOTIDE SEQUENCE [LARGE SCALE GENOMIC DNA]</scope>
    <source>
        <strain evidence="3 4">B856</strain>
    </source>
</reference>
<dbReference type="GO" id="GO:0031509">
    <property type="term" value="P:subtelomeric heterochromatin formation"/>
    <property type="evidence" value="ECO:0007669"/>
    <property type="project" value="InterPro"/>
</dbReference>
<evidence type="ECO:0000256" key="1">
    <source>
        <dbReference type="SAM" id="MobiDB-lite"/>
    </source>
</evidence>
<protein>
    <recommendedName>
        <fullName evidence="2">N-acetyltransferase domain-containing protein</fullName>
    </recommendedName>
</protein>
<evidence type="ECO:0000259" key="2">
    <source>
        <dbReference type="Pfam" id="PF00583"/>
    </source>
</evidence>
<evidence type="ECO:0000313" key="3">
    <source>
        <dbReference type="EMBL" id="VEU41359.1"/>
    </source>
</evidence>
<gene>
    <name evidence="3" type="ORF">PSNMU_V1.4_AUG-EV-PASAV3_0082810</name>
</gene>
<dbReference type="InterPro" id="IPR017380">
    <property type="entry name" value="Hist_AcTrfase_B-typ_cat-su"/>
</dbReference>
<dbReference type="SUPFAM" id="SSF55729">
    <property type="entry name" value="Acyl-CoA N-acyltransferases (Nat)"/>
    <property type="match status" value="1"/>
</dbReference>
<accession>A0A448ZH45</accession>
<dbReference type="InterPro" id="IPR016181">
    <property type="entry name" value="Acyl_CoA_acyltransferase"/>
</dbReference>
<dbReference type="Proteomes" id="UP000291116">
    <property type="component" value="Unassembled WGS sequence"/>
</dbReference>
<proteinExistence type="predicted"/>